<dbReference type="Proteomes" id="UP000026999">
    <property type="component" value="Segment"/>
</dbReference>
<proteinExistence type="predicted"/>
<dbReference type="EMBL" id="KJ804259">
    <property type="protein sequence ID" value="AIA64083.1"/>
    <property type="molecule type" value="Genomic_DNA"/>
</dbReference>
<name>A0A060AKV5_9CAUD</name>
<protein>
    <submittedName>
        <fullName evidence="1">Uncharacterized protein</fullName>
    </submittedName>
</protein>
<sequence>MEQQITSKEWFAQLHHQINRRVSFNTFIQQLRKVIAKRYSYIMNNVSYDEMLLDLVELGEVDYSVLSKVKLEKVDE</sequence>
<dbReference type="KEGG" id="vg:19685799"/>
<dbReference type="RefSeq" id="YP_009042562.1">
    <property type="nucleotide sequence ID" value="NC_024355.1"/>
</dbReference>
<organism evidence="1 2">
    <name type="scientific">Staphylococcus phage 6ec</name>
    <dbReference type="NCBI Taxonomy" id="1500386"/>
    <lineage>
        <taxon>Viruses</taxon>
        <taxon>Duplodnaviria</taxon>
        <taxon>Heunggongvirae</taxon>
        <taxon>Uroviricota</taxon>
        <taxon>Caudoviricetes</taxon>
        <taxon>Sextaecvirus</taxon>
        <taxon>Sextaecvirus sextaec</taxon>
    </lineage>
</organism>
<evidence type="ECO:0000313" key="1">
    <source>
        <dbReference type="EMBL" id="AIA64083.1"/>
    </source>
</evidence>
<accession>A0A060AKV5</accession>
<gene>
    <name evidence="1" type="ORF">PHAGE6E_57</name>
</gene>
<dbReference type="OrthoDB" id="34368at10239"/>
<dbReference type="GeneID" id="19685799"/>
<keyword evidence="2" id="KW-1185">Reference proteome</keyword>
<reference evidence="1 2" key="1">
    <citation type="journal article" date="2014" name="Genome Announc.">
        <title>Complete Genome Sequence of a Staphylococcus epidermidis Bacteriophage Isolated from the Anterior Nares of Humans.</title>
        <authorList>
            <person name="Aswani V.H."/>
            <person name="Tremblay D.M."/>
            <person name="Moineau S."/>
            <person name="Shukla S.K."/>
        </authorList>
    </citation>
    <scope>NUCLEOTIDE SEQUENCE [LARGE SCALE GENOMIC DNA]</scope>
</reference>
<evidence type="ECO:0000313" key="2">
    <source>
        <dbReference type="Proteomes" id="UP000026999"/>
    </source>
</evidence>